<accession>A0A8X6N6A7</accession>
<protein>
    <submittedName>
        <fullName evidence="1">Uncharacterized protein</fullName>
    </submittedName>
</protein>
<dbReference type="Proteomes" id="UP000887013">
    <property type="component" value="Unassembled WGS sequence"/>
</dbReference>
<evidence type="ECO:0000313" key="1">
    <source>
        <dbReference type="EMBL" id="GFS96434.1"/>
    </source>
</evidence>
<dbReference type="EMBL" id="BMAW01054449">
    <property type="protein sequence ID" value="GFS96434.1"/>
    <property type="molecule type" value="Genomic_DNA"/>
</dbReference>
<evidence type="ECO:0000313" key="2">
    <source>
        <dbReference type="Proteomes" id="UP000887013"/>
    </source>
</evidence>
<keyword evidence="2" id="KW-1185">Reference proteome</keyword>
<organism evidence="1 2">
    <name type="scientific">Nephila pilipes</name>
    <name type="common">Giant wood spider</name>
    <name type="synonym">Nephila maculata</name>
    <dbReference type="NCBI Taxonomy" id="299642"/>
    <lineage>
        <taxon>Eukaryota</taxon>
        <taxon>Metazoa</taxon>
        <taxon>Ecdysozoa</taxon>
        <taxon>Arthropoda</taxon>
        <taxon>Chelicerata</taxon>
        <taxon>Arachnida</taxon>
        <taxon>Araneae</taxon>
        <taxon>Araneomorphae</taxon>
        <taxon>Entelegynae</taxon>
        <taxon>Araneoidea</taxon>
        <taxon>Nephilidae</taxon>
        <taxon>Nephila</taxon>
    </lineage>
</organism>
<name>A0A8X6N6A7_NEPPI</name>
<comment type="caution">
    <text evidence="1">The sequence shown here is derived from an EMBL/GenBank/DDBJ whole genome shotgun (WGS) entry which is preliminary data.</text>
</comment>
<gene>
    <name evidence="1" type="ORF">NPIL_350321</name>
</gene>
<reference evidence="1" key="1">
    <citation type="submission" date="2020-08" db="EMBL/GenBank/DDBJ databases">
        <title>Multicomponent nature underlies the extraordinary mechanical properties of spider dragline silk.</title>
        <authorList>
            <person name="Kono N."/>
            <person name="Nakamura H."/>
            <person name="Mori M."/>
            <person name="Yoshida Y."/>
            <person name="Ohtoshi R."/>
            <person name="Malay A.D."/>
            <person name="Moran D.A.P."/>
            <person name="Tomita M."/>
            <person name="Numata K."/>
            <person name="Arakawa K."/>
        </authorList>
    </citation>
    <scope>NUCLEOTIDE SEQUENCE</scope>
</reference>
<proteinExistence type="predicted"/>
<dbReference type="AlphaFoldDB" id="A0A8X6N6A7"/>
<sequence>MKKTLKFNGSSETKHFFFVSDPLITPLEFSHHFPSEPTTRDFKNAIASSLQAKKGEARAISTRLTDYRPGRRRGLKELWIHHAMNEILNGIIPSTMNAEPKEEKKYIEFQYERRSLENDHLEKSRINLNRELMAVMGERKNCFMSQFNHESIKQHFGYYLNNNEKQDFKLNCTKIRFHFF</sequence>